<name>A0A0N4YJ62_NIPBR</name>
<organism evidence="5">
    <name type="scientific">Nippostrongylus brasiliensis</name>
    <name type="common">Rat hookworm</name>
    <dbReference type="NCBI Taxonomy" id="27835"/>
    <lineage>
        <taxon>Eukaryota</taxon>
        <taxon>Metazoa</taxon>
        <taxon>Ecdysozoa</taxon>
        <taxon>Nematoda</taxon>
        <taxon>Chromadorea</taxon>
        <taxon>Rhabditida</taxon>
        <taxon>Rhabditina</taxon>
        <taxon>Rhabditomorpha</taxon>
        <taxon>Strongyloidea</taxon>
        <taxon>Heligmosomidae</taxon>
        <taxon>Nippostrongylus</taxon>
    </lineage>
</organism>
<feature type="signal peptide" evidence="1">
    <location>
        <begin position="1"/>
        <end position="20"/>
    </location>
</feature>
<dbReference type="InterPro" id="IPR035940">
    <property type="entry name" value="CAP_sf"/>
</dbReference>
<dbReference type="SMART" id="SM00198">
    <property type="entry name" value="SCP"/>
    <property type="match status" value="1"/>
</dbReference>
<feature type="domain" description="SCP" evidence="2">
    <location>
        <begin position="35"/>
        <end position="188"/>
    </location>
</feature>
<feature type="chain" id="PRO_5043125892" evidence="1">
    <location>
        <begin position="21"/>
        <end position="188"/>
    </location>
</feature>
<evidence type="ECO:0000313" key="4">
    <source>
        <dbReference type="Proteomes" id="UP000271162"/>
    </source>
</evidence>
<evidence type="ECO:0000313" key="3">
    <source>
        <dbReference type="EMBL" id="VDL80603.1"/>
    </source>
</evidence>
<dbReference type="InterPro" id="IPR014044">
    <property type="entry name" value="CAP_dom"/>
</dbReference>
<dbReference type="CDD" id="cd05380">
    <property type="entry name" value="CAP_euk"/>
    <property type="match status" value="1"/>
</dbReference>
<accession>A0A0N4YJ62</accession>
<keyword evidence="4" id="KW-1185">Reference proteome</keyword>
<reference evidence="3 4" key="2">
    <citation type="submission" date="2018-11" db="EMBL/GenBank/DDBJ databases">
        <authorList>
            <consortium name="Pathogen Informatics"/>
        </authorList>
    </citation>
    <scope>NUCLEOTIDE SEQUENCE [LARGE SCALE GENOMIC DNA]</scope>
</reference>
<dbReference type="Pfam" id="PF00188">
    <property type="entry name" value="CAP"/>
    <property type="match status" value="1"/>
</dbReference>
<protein>
    <submittedName>
        <fullName evidence="5">SCP domain-containing protein</fullName>
    </submittedName>
</protein>
<dbReference type="WBParaSite" id="NBR_0001698901-mRNA-1">
    <property type="protein sequence ID" value="NBR_0001698901-mRNA-1"/>
    <property type="gene ID" value="NBR_0001698901"/>
</dbReference>
<evidence type="ECO:0000256" key="1">
    <source>
        <dbReference type="SAM" id="SignalP"/>
    </source>
</evidence>
<evidence type="ECO:0000259" key="2">
    <source>
        <dbReference type="SMART" id="SM00198"/>
    </source>
</evidence>
<reference evidence="5" key="1">
    <citation type="submission" date="2017-02" db="UniProtKB">
        <authorList>
            <consortium name="WormBaseParasite"/>
        </authorList>
    </citation>
    <scope>IDENTIFICATION</scope>
</reference>
<gene>
    <name evidence="3" type="ORF">NBR_LOCUS16990</name>
</gene>
<dbReference type="Gene3D" id="3.40.33.10">
    <property type="entry name" value="CAP"/>
    <property type="match status" value="1"/>
</dbReference>
<proteinExistence type="predicted"/>
<dbReference type="Proteomes" id="UP000271162">
    <property type="component" value="Unassembled WGS sequence"/>
</dbReference>
<dbReference type="OMA" id="SSAKNMY"/>
<dbReference type="STRING" id="27835.A0A0N4YJ62"/>
<dbReference type="EMBL" id="UYSL01022500">
    <property type="protein sequence ID" value="VDL80603.1"/>
    <property type="molecule type" value="Genomic_DNA"/>
</dbReference>
<evidence type="ECO:0000313" key="5">
    <source>
        <dbReference type="WBParaSite" id="NBR_0001698901-mRNA-1"/>
    </source>
</evidence>
<dbReference type="SUPFAM" id="SSF55797">
    <property type="entry name" value="PR-1-like"/>
    <property type="match status" value="1"/>
</dbReference>
<keyword evidence="1" id="KW-0732">Signal</keyword>
<sequence length="188" mass="20963">MNEFQLLIVCFALYDATVRATVTCPNAVATNKLKDTDRDLLLQYHNDARRAVAQGIVNTSLGMIGPAQNMYEMQYDCNLDTAADTANTKTCVGEVNGAMNGDNVQYWSTASIYKLDAEKWIQQSVADWFLPAVYYGYDGGSAYTDPRLEFFSNLVNYKNLKFGCAVTDCPKAAPIEDRKLLRCLYSTP</sequence>
<dbReference type="AlphaFoldDB" id="A0A0N4YJ62"/>